<feature type="domain" description="Glycosyl hydrolase family 95 catalytic" evidence="4">
    <location>
        <begin position="300"/>
        <end position="701"/>
    </location>
</feature>
<feature type="signal peptide" evidence="1">
    <location>
        <begin position="1"/>
        <end position="21"/>
    </location>
</feature>
<feature type="chain" id="PRO_5036942065" description="Glycoside hydrolase family 95 protein" evidence="1">
    <location>
        <begin position="22"/>
        <end position="780"/>
    </location>
</feature>
<evidence type="ECO:0000313" key="6">
    <source>
        <dbReference type="Proteomes" id="UP000680038"/>
    </source>
</evidence>
<proteinExistence type="predicted"/>
<dbReference type="PANTHER" id="PTHR31084:SF0">
    <property type="entry name" value="ALPHA-L-FUCOSIDASE 2"/>
    <property type="match status" value="1"/>
</dbReference>
<sequence>MKLRSYAPFVILILTSFRALAQDDKVLWYKAPAKEWTDALPVGNGRLGGMVHGRYDKELIQLNEESVWAGSKINNNNPQSAAHLGEIQQAIFKGEYKNAVSLADQYMVGTPPRVRSYQPLGNLFIEYPFKGQPESYRRSLTLSSGISRTEFTVQGNRVVQDVYVSAPGDVMVLTITATQPVDMDIYLNRERDVNSYQSSAGIAFFEGQINDKEDKRVGPGGKHMRFATAMKLLETDGNTSALQSASTSGFRITGAKKLVIVLTGATDYNIEKLDCDASIDPLAICKSKLAANAGKSETLLRKIHLADHRAFFDRVSLKLGAQANSDLPTDERLNRVKAGGVDLDLIALYYQYGRYLLMASSRKPGRLPANLQGIWNESYEAPWNADFHTNINLQMNYWPAESGNLSETADPLIHFMEKITGPGGVTAKEMYKARGWTLHHLTDPFGRTGVADGVWGVSPMAGPWMTFPLYEHYAFTGDINYLRKTAYPVLKGSVEFVLDFLIKSPEGYLVTNPSHSPENAFFVPGTDKKERSQLSYAATIDTEIIHGLFNYYLKSAEILKLDTDLVSKVKRAQKQLPPLKVAANGTLQEWIEDYEEAEPGHRHISHLLGLHPLNLISPKDPMLFEAARKTIARRLSNGGGQTGWSRAWITNFYARLLDGDKAGDHLQVLLQRSTVNNLFNTHPPFQIDGNFGGAAAIAEMLLQSHNGELHILPALPSSWTEGSVKGLRGQGGYTIDITWKAGKLTDLVIKADRPGKYSVKYKEHVRVVDFKKSGARKVIF</sequence>
<dbReference type="Pfam" id="PF22124">
    <property type="entry name" value="Glyco_hydro_95_cat"/>
    <property type="match status" value="1"/>
</dbReference>
<evidence type="ECO:0000259" key="4">
    <source>
        <dbReference type="Pfam" id="PF22124"/>
    </source>
</evidence>
<dbReference type="EMBL" id="CAJRAF010000001">
    <property type="protein sequence ID" value="CAG4992443.1"/>
    <property type="molecule type" value="Genomic_DNA"/>
</dbReference>
<dbReference type="PANTHER" id="PTHR31084">
    <property type="entry name" value="ALPHA-L-FUCOSIDASE 2"/>
    <property type="match status" value="1"/>
</dbReference>
<dbReference type="InterPro" id="IPR008928">
    <property type="entry name" value="6-hairpin_glycosidase_sf"/>
</dbReference>
<feature type="domain" description="Alpha fucosidase A-like C-terminal" evidence="3">
    <location>
        <begin position="703"/>
        <end position="772"/>
    </location>
</feature>
<dbReference type="PIRSF" id="PIRSF007663">
    <property type="entry name" value="UCP007663"/>
    <property type="match status" value="1"/>
</dbReference>
<gene>
    <name evidence="5" type="ORF">DYBT9275_00963</name>
</gene>
<name>A0A916J827_9BACT</name>
<dbReference type="InterPro" id="IPR027414">
    <property type="entry name" value="GH95_N_dom"/>
</dbReference>
<organism evidence="5 6">
    <name type="scientific">Dyadobacter helix</name>
    <dbReference type="NCBI Taxonomy" id="2822344"/>
    <lineage>
        <taxon>Bacteria</taxon>
        <taxon>Pseudomonadati</taxon>
        <taxon>Bacteroidota</taxon>
        <taxon>Cytophagia</taxon>
        <taxon>Cytophagales</taxon>
        <taxon>Spirosomataceae</taxon>
        <taxon>Dyadobacter</taxon>
    </lineage>
</organism>
<protein>
    <recommendedName>
        <fullName evidence="7">Glycoside hydrolase family 95 protein</fullName>
    </recommendedName>
</protein>
<comment type="caution">
    <text evidence="5">The sequence shown here is derived from an EMBL/GenBank/DDBJ whole genome shotgun (WGS) entry which is preliminary data.</text>
</comment>
<evidence type="ECO:0008006" key="7">
    <source>
        <dbReference type="Google" id="ProtNLM"/>
    </source>
</evidence>
<dbReference type="InterPro" id="IPR016518">
    <property type="entry name" value="Alpha-L-fucosidase"/>
</dbReference>
<evidence type="ECO:0000256" key="1">
    <source>
        <dbReference type="SAM" id="SignalP"/>
    </source>
</evidence>
<dbReference type="SUPFAM" id="SSF48208">
    <property type="entry name" value="Six-hairpin glycosidases"/>
    <property type="match status" value="1"/>
</dbReference>
<dbReference type="Gene3D" id="1.50.10.10">
    <property type="match status" value="1"/>
</dbReference>
<dbReference type="RefSeq" id="WP_215237667.1">
    <property type="nucleotide sequence ID" value="NZ_CAJRAF010000001.1"/>
</dbReference>
<feature type="domain" description="Glycosyl hydrolase family 95 N-terminal" evidence="2">
    <location>
        <begin position="27"/>
        <end position="269"/>
    </location>
</feature>
<dbReference type="InterPro" id="IPR049053">
    <property type="entry name" value="AFCA-like_C"/>
</dbReference>
<dbReference type="Proteomes" id="UP000680038">
    <property type="component" value="Unassembled WGS sequence"/>
</dbReference>
<dbReference type="GO" id="GO:0004560">
    <property type="term" value="F:alpha-L-fucosidase activity"/>
    <property type="evidence" value="ECO:0007669"/>
    <property type="project" value="InterPro"/>
</dbReference>
<reference evidence="5" key="1">
    <citation type="submission" date="2021-04" db="EMBL/GenBank/DDBJ databases">
        <authorList>
            <person name="Rodrigo-Torres L."/>
            <person name="Arahal R. D."/>
            <person name="Lucena T."/>
        </authorList>
    </citation>
    <scope>NUCLEOTIDE SEQUENCE</scope>
    <source>
        <strain evidence="5">CECT 9275</strain>
    </source>
</reference>
<dbReference type="Pfam" id="PF21307">
    <property type="entry name" value="Glyco_hydro_95_C"/>
    <property type="match status" value="1"/>
</dbReference>
<evidence type="ECO:0000259" key="2">
    <source>
        <dbReference type="Pfam" id="PF14498"/>
    </source>
</evidence>
<dbReference type="Pfam" id="PF14498">
    <property type="entry name" value="Glyco_hyd_65N_2"/>
    <property type="match status" value="1"/>
</dbReference>
<dbReference type="GO" id="GO:0005975">
    <property type="term" value="P:carbohydrate metabolic process"/>
    <property type="evidence" value="ECO:0007669"/>
    <property type="project" value="InterPro"/>
</dbReference>
<keyword evidence="6" id="KW-1185">Reference proteome</keyword>
<keyword evidence="1" id="KW-0732">Signal</keyword>
<dbReference type="InterPro" id="IPR012341">
    <property type="entry name" value="6hp_glycosidase-like_sf"/>
</dbReference>
<evidence type="ECO:0000313" key="5">
    <source>
        <dbReference type="EMBL" id="CAG4992443.1"/>
    </source>
</evidence>
<dbReference type="AlphaFoldDB" id="A0A916J827"/>
<evidence type="ECO:0000259" key="3">
    <source>
        <dbReference type="Pfam" id="PF21307"/>
    </source>
</evidence>
<accession>A0A916J827</accession>
<dbReference type="InterPro" id="IPR054363">
    <property type="entry name" value="GH95_cat"/>
</dbReference>